<keyword evidence="9" id="KW-0995">Kinetochore</keyword>
<sequence>MAADPSRRRPVHHPAVSDVLSTLSEASATLADVQRRLDLEFSAAYPDHANPAKLVARVKRVVEEVAVLKEMSRDLLTEKQRLIDQIRVSLMAQRGMTQRLLAASGLPPLSDDDEAVLNSLNEVIQEWAAHVSPIPSGREIEDLNKNDANQILFSTTII</sequence>
<evidence type="ECO:0000256" key="9">
    <source>
        <dbReference type="ARBA" id="ARBA00022838"/>
    </source>
</evidence>
<evidence type="ECO:0000256" key="4">
    <source>
        <dbReference type="ARBA" id="ARBA00022454"/>
    </source>
</evidence>
<name>A0A921R9Q6_SORBI</name>
<accession>A0A921R9Q6</accession>
<proteinExistence type="inferred from homology"/>
<keyword evidence="12" id="KW-0137">Centromere</keyword>
<keyword evidence="4" id="KW-0158">Chromosome</keyword>
<keyword evidence="8" id="KW-0498">Mitosis</keyword>
<evidence type="ECO:0000259" key="14">
    <source>
        <dbReference type="Pfam" id="PF16740"/>
    </source>
</evidence>
<organism evidence="15 16">
    <name type="scientific">Sorghum bicolor</name>
    <name type="common">Sorghum</name>
    <name type="synonym">Sorghum vulgare</name>
    <dbReference type="NCBI Taxonomy" id="4558"/>
    <lineage>
        <taxon>Eukaryota</taxon>
        <taxon>Viridiplantae</taxon>
        <taxon>Streptophyta</taxon>
        <taxon>Embryophyta</taxon>
        <taxon>Tracheophyta</taxon>
        <taxon>Spermatophyta</taxon>
        <taxon>Magnoliopsida</taxon>
        <taxon>Liliopsida</taxon>
        <taxon>Poales</taxon>
        <taxon>Poaceae</taxon>
        <taxon>PACMAD clade</taxon>
        <taxon>Panicoideae</taxon>
        <taxon>Andropogonodae</taxon>
        <taxon>Andropogoneae</taxon>
        <taxon>Sorghinae</taxon>
        <taxon>Sorghum</taxon>
    </lineage>
</organism>
<reference evidence="15" key="1">
    <citation type="journal article" date="2019" name="BMC Genomics">
        <title>A new reference genome for Sorghum bicolor reveals high levels of sequence similarity between sweet and grain genotypes: implications for the genetics of sugar metabolism.</title>
        <authorList>
            <person name="Cooper E.A."/>
            <person name="Brenton Z.W."/>
            <person name="Flinn B.S."/>
            <person name="Jenkins J."/>
            <person name="Shu S."/>
            <person name="Flowers D."/>
            <person name="Luo F."/>
            <person name="Wang Y."/>
            <person name="Xia P."/>
            <person name="Barry K."/>
            <person name="Daum C."/>
            <person name="Lipzen A."/>
            <person name="Yoshinaga Y."/>
            <person name="Schmutz J."/>
            <person name="Saski C."/>
            <person name="Vermerris W."/>
            <person name="Kresovich S."/>
        </authorList>
    </citation>
    <scope>NUCLEOTIDE SEQUENCE</scope>
</reference>
<evidence type="ECO:0000256" key="13">
    <source>
        <dbReference type="ARBA" id="ARBA00029651"/>
    </source>
</evidence>
<dbReference type="GO" id="GO:0005876">
    <property type="term" value="C:spindle microtubule"/>
    <property type="evidence" value="ECO:0007669"/>
    <property type="project" value="InterPro"/>
</dbReference>
<dbReference type="Gene3D" id="6.10.250.1380">
    <property type="match status" value="1"/>
</dbReference>
<keyword evidence="10" id="KW-0206">Cytoskeleton</keyword>
<comment type="similarity">
    <text evidence="3">Belongs to the SKA2 family.</text>
</comment>
<evidence type="ECO:0000256" key="10">
    <source>
        <dbReference type="ARBA" id="ARBA00023212"/>
    </source>
</evidence>
<dbReference type="InterPro" id="IPR026762">
    <property type="entry name" value="Ska2"/>
</dbReference>
<protein>
    <recommendedName>
        <fullName evidence="13">Protein FAM33A</fullName>
    </recommendedName>
</protein>
<keyword evidence="6" id="KW-0132">Cell division</keyword>
<feature type="domain" description="Ska2 N-terminal" evidence="14">
    <location>
        <begin position="13"/>
        <end position="121"/>
    </location>
</feature>
<evidence type="ECO:0000256" key="11">
    <source>
        <dbReference type="ARBA" id="ARBA00023306"/>
    </source>
</evidence>
<evidence type="ECO:0000256" key="12">
    <source>
        <dbReference type="ARBA" id="ARBA00023328"/>
    </source>
</evidence>
<evidence type="ECO:0000313" key="16">
    <source>
        <dbReference type="Proteomes" id="UP000807115"/>
    </source>
</evidence>
<dbReference type="InterPro" id="IPR042091">
    <property type="entry name" value="Ska2_N"/>
</dbReference>
<evidence type="ECO:0000256" key="5">
    <source>
        <dbReference type="ARBA" id="ARBA00022490"/>
    </source>
</evidence>
<dbReference type="GO" id="GO:0008017">
    <property type="term" value="F:microtubule binding"/>
    <property type="evidence" value="ECO:0007669"/>
    <property type="project" value="InterPro"/>
</dbReference>
<keyword evidence="11" id="KW-0131">Cell cycle</keyword>
<evidence type="ECO:0000256" key="1">
    <source>
        <dbReference type="ARBA" id="ARBA00004186"/>
    </source>
</evidence>
<dbReference type="EMBL" id="CM027683">
    <property type="protein sequence ID" value="KAG0535251.1"/>
    <property type="molecule type" value="Genomic_DNA"/>
</dbReference>
<gene>
    <name evidence="15" type="ORF">BDA96_04G350300</name>
</gene>
<dbReference type="AlphaFoldDB" id="A0A921R9Q6"/>
<dbReference type="PANTHER" id="PTHR32017:SF3">
    <property type="entry name" value="SPINDLE AND KINETOCHORE-ASSOCIATED PROTEIN 2"/>
    <property type="match status" value="1"/>
</dbReference>
<dbReference type="GO" id="GO:0051301">
    <property type="term" value="P:cell division"/>
    <property type="evidence" value="ECO:0007669"/>
    <property type="project" value="UniProtKB-KW"/>
</dbReference>
<keyword evidence="7" id="KW-0493">Microtubule</keyword>
<dbReference type="GO" id="GO:0007059">
    <property type="term" value="P:chromosome segregation"/>
    <property type="evidence" value="ECO:0007669"/>
    <property type="project" value="InterPro"/>
</dbReference>
<dbReference type="GO" id="GO:0000940">
    <property type="term" value="C:outer kinetochore"/>
    <property type="evidence" value="ECO:0007669"/>
    <property type="project" value="InterPro"/>
</dbReference>
<evidence type="ECO:0000313" key="15">
    <source>
        <dbReference type="EMBL" id="KAG0535251.1"/>
    </source>
</evidence>
<evidence type="ECO:0000256" key="2">
    <source>
        <dbReference type="ARBA" id="ARBA00004629"/>
    </source>
</evidence>
<dbReference type="Pfam" id="PF16740">
    <property type="entry name" value="SKA2"/>
    <property type="match status" value="1"/>
</dbReference>
<keyword evidence="5" id="KW-0963">Cytoplasm</keyword>
<evidence type="ECO:0000256" key="6">
    <source>
        <dbReference type="ARBA" id="ARBA00022618"/>
    </source>
</evidence>
<dbReference type="PANTHER" id="PTHR32017">
    <property type="entry name" value="SPINDLE AND KINETOCHORE-ASSOCIATED PROTEIN 2"/>
    <property type="match status" value="1"/>
</dbReference>
<evidence type="ECO:0000256" key="8">
    <source>
        <dbReference type="ARBA" id="ARBA00022776"/>
    </source>
</evidence>
<dbReference type="Proteomes" id="UP000807115">
    <property type="component" value="Chromosome 4"/>
</dbReference>
<comment type="caution">
    <text evidence="15">The sequence shown here is derived from an EMBL/GenBank/DDBJ whole genome shotgun (WGS) entry which is preliminary data.</text>
</comment>
<evidence type="ECO:0000256" key="7">
    <source>
        <dbReference type="ARBA" id="ARBA00022701"/>
    </source>
</evidence>
<evidence type="ECO:0000256" key="3">
    <source>
        <dbReference type="ARBA" id="ARBA00010684"/>
    </source>
</evidence>
<comment type="subcellular location">
    <subcellularLocation>
        <location evidence="2">Chromosome</location>
        <location evidence="2">Centromere</location>
        <location evidence="2">Kinetochore</location>
    </subcellularLocation>
    <subcellularLocation>
        <location evidence="1">Cytoplasm</location>
        <location evidence="1">Cytoskeleton</location>
        <location evidence="1">Spindle</location>
    </subcellularLocation>
</comment>
<reference evidence="15" key="2">
    <citation type="submission" date="2020-10" db="EMBL/GenBank/DDBJ databases">
        <authorList>
            <person name="Cooper E.A."/>
            <person name="Brenton Z.W."/>
            <person name="Flinn B.S."/>
            <person name="Jenkins J."/>
            <person name="Shu S."/>
            <person name="Flowers D."/>
            <person name="Luo F."/>
            <person name="Wang Y."/>
            <person name="Xia P."/>
            <person name="Barry K."/>
            <person name="Daum C."/>
            <person name="Lipzen A."/>
            <person name="Yoshinaga Y."/>
            <person name="Schmutz J."/>
            <person name="Saski C."/>
            <person name="Vermerris W."/>
            <person name="Kresovich S."/>
        </authorList>
    </citation>
    <scope>NUCLEOTIDE SEQUENCE</scope>
</reference>